<organism evidence="1 2">
    <name type="scientific">Microlunatus soli</name>
    <dbReference type="NCBI Taxonomy" id="630515"/>
    <lineage>
        <taxon>Bacteria</taxon>
        <taxon>Bacillati</taxon>
        <taxon>Actinomycetota</taxon>
        <taxon>Actinomycetes</taxon>
        <taxon>Propionibacteriales</taxon>
        <taxon>Propionibacteriaceae</taxon>
        <taxon>Microlunatus</taxon>
    </lineage>
</organism>
<evidence type="ECO:0000313" key="2">
    <source>
        <dbReference type="Proteomes" id="UP000199103"/>
    </source>
</evidence>
<dbReference type="Proteomes" id="UP000199103">
    <property type="component" value="Chromosome I"/>
</dbReference>
<dbReference type="PROSITE" id="PS51257">
    <property type="entry name" value="PROKAR_LIPOPROTEIN"/>
    <property type="match status" value="1"/>
</dbReference>
<evidence type="ECO:0000313" key="1">
    <source>
        <dbReference type="EMBL" id="SDS12034.1"/>
    </source>
</evidence>
<dbReference type="STRING" id="630515.SAMN04489812_0943"/>
<gene>
    <name evidence="1" type="ORF">SAMN04489812_0943</name>
</gene>
<reference evidence="1 2" key="1">
    <citation type="submission" date="2016-10" db="EMBL/GenBank/DDBJ databases">
        <authorList>
            <person name="de Groot N.N."/>
        </authorList>
    </citation>
    <scope>NUCLEOTIDE SEQUENCE [LARGE SCALE GENOMIC DNA]</scope>
    <source>
        <strain evidence="1 2">DSM 21800</strain>
    </source>
</reference>
<name>A0A1H1PLQ3_9ACTN</name>
<keyword evidence="2" id="KW-1185">Reference proteome</keyword>
<proteinExistence type="predicted"/>
<sequence length="430" mass="45769">MAAKPSPRLVSLQAVIGLVLAGLFGLLVGCSDLAGPPAQTSSRASTPTESAQLQDLVHRMTTAVDRRDRRGLLSLVSDRDRNFDATARMIMDNLLAIRPTAFTLHPTGHQRRLAQDRADLLGDQAYAAEIRVGWAVSGDRRASDQTVWITVVPAGDGSGLAWAGTSDGPDGDRPTPLWWLEPVHVDHDHRATVIGGDSVDTAAWLSRADDAVQDVARRLSGRFDGWNQRLVVIIPSTEGLLEQMLGVGSGAESGLAAITWPDGSSTGTAPIRVMINPVNARDGLSADIVLTHETVHVATASPASAAPTWLIEGLADYVAYQTYPQAEDAAADKLLTQVAASGPPAELPDQQAFRASGADLERSYTEAWLACYQIAQRYGEDKLLAFYAAVDRSPTGAVAPAARATLGIDQDQLVADWRTFLQQAAARGSI</sequence>
<protein>
    <submittedName>
        <fullName evidence="1">Peptidase</fullName>
    </submittedName>
</protein>
<dbReference type="EMBL" id="LT629772">
    <property type="protein sequence ID" value="SDS12034.1"/>
    <property type="molecule type" value="Genomic_DNA"/>
</dbReference>
<accession>A0A1H1PLQ3</accession>
<dbReference type="AlphaFoldDB" id="A0A1H1PLQ3"/>